<dbReference type="GO" id="GO:0030170">
    <property type="term" value="F:pyridoxal phosphate binding"/>
    <property type="evidence" value="ECO:0007669"/>
    <property type="project" value="InterPro"/>
</dbReference>
<dbReference type="InterPro" id="IPR015424">
    <property type="entry name" value="PyrdxlP-dep_Trfase"/>
</dbReference>
<name>A0A380RYC5_FIBSU</name>
<evidence type="ECO:0000256" key="3">
    <source>
        <dbReference type="ARBA" id="ARBA00022576"/>
    </source>
</evidence>
<gene>
    <name evidence="8" type="ORF">SAMN05661053_1215</name>
</gene>
<dbReference type="InterPro" id="IPR004839">
    <property type="entry name" value="Aminotransferase_I/II_large"/>
</dbReference>
<comment type="cofactor">
    <cofactor evidence="1">
        <name>pyridoxal 5'-phosphate</name>
        <dbReference type="ChEBI" id="CHEBI:597326"/>
    </cofactor>
</comment>
<sequence>MRRRLLSEGAKELSYEIREIVKKANQLKALGLPIHWENIGDPIEKKCQVPDWIKDIVVDLVRTNRSYGYCPSKGMLETREFLVKENNKLGGAQINVDDILFFNGLGDAIATIYGLLSMNTRIIGPAPAYSTHSSAEAAHAHTAPITYRLQPENHWYPDLEELENKVKYNPSIAGILILNPDNPTGMVYPLKILQKIVDIAKRYGLFIICDEIYNKITYNGAHAYALAEYIGDVPGIALKGISKEYPWPGARCGWAEYYNRDKDEQFDAFCRAIDNAKMVEVCSTTLPQMTIPRVLGDKRFMEHRKALNEKIGRRSAIINEILSDIPELYFNPTYGAFYNTIIFREGTLNNHQTLKIDNPIIKKKVEEWCSKTTNLDYRFVYYLLGAKGICVVPSTSFCTDLKGFRVTLLEEDEDELRSVFTTIHDAIIEYLHS</sequence>
<dbReference type="NCBIfam" id="NF005334">
    <property type="entry name" value="PRK06855.1"/>
    <property type="match status" value="1"/>
</dbReference>
<keyword evidence="5" id="KW-0663">Pyridoxal phosphate</keyword>
<evidence type="ECO:0000313" key="8">
    <source>
        <dbReference type="EMBL" id="SUQ19967.1"/>
    </source>
</evidence>
<evidence type="ECO:0000313" key="9">
    <source>
        <dbReference type="Proteomes" id="UP000255423"/>
    </source>
</evidence>
<dbReference type="InterPro" id="IPR015421">
    <property type="entry name" value="PyrdxlP-dep_Trfase_major"/>
</dbReference>
<dbReference type="EC" id="2.6.1.2" evidence="6"/>
<accession>A0A380RYC5</accession>
<dbReference type="GO" id="GO:0004021">
    <property type="term" value="F:L-alanine:2-oxoglutarate aminotransferase activity"/>
    <property type="evidence" value="ECO:0007669"/>
    <property type="project" value="UniProtKB-EC"/>
</dbReference>
<dbReference type="EMBL" id="UHJL01000001">
    <property type="protein sequence ID" value="SUQ19967.1"/>
    <property type="molecule type" value="Genomic_DNA"/>
</dbReference>
<dbReference type="Proteomes" id="UP000255423">
    <property type="component" value="Unassembled WGS sequence"/>
</dbReference>
<dbReference type="Gene3D" id="3.40.640.10">
    <property type="entry name" value="Type I PLP-dependent aspartate aminotransferase-like (Major domain)"/>
    <property type="match status" value="1"/>
</dbReference>
<evidence type="ECO:0000256" key="5">
    <source>
        <dbReference type="ARBA" id="ARBA00022898"/>
    </source>
</evidence>
<dbReference type="AlphaFoldDB" id="A0A380RYC5"/>
<proteinExistence type="inferred from homology"/>
<comment type="similarity">
    <text evidence="2">Belongs to the class-I pyridoxal-phosphate-dependent aminotransferase family.</text>
</comment>
<evidence type="ECO:0000256" key="4">
    <source>
        <dbReference type="ARBA" id="ARBA00022679"/>
    </source>
</evidence>
<feature type="domain" description="Aminotransferase class I/classII large" evidence="7">
    <location>
        <begin position="46"/>
        <end position="411"/>
    </location>
</feature>
<evidence type="ECO:0000256" key="1">
    <source>
        <dbReference type="ARBA" id="ARBA00001933"/>
    </source>
</evidence>
<evidence type="ECO:0000256" key="6">
    <source>
        <dbReference type="ARBA" id="ARBA00026106"/>
    </source>
</evidence>
<reference evidence="8 9" key="1">
    <citation type="submission" date="2017-08" db="EMBL/GenBank/DDBJ databases">
        <authorList>
            <person name="de Groot N.N."/>
        </authorList>
    </citation>
    <scope>NUCLEOTIDE SEQUENCE [LARGE SCALE GENOMIC DNA]</scope>
    <source>
        <strain evidence="8 9">HM2</strain>
    </source>
</reference>
<dbReference type="Pfam" id="PF00155">
    <property type="entry name" value="Aminotran_1_2"/>
    <property type="match status" value="1"/>
</dbReference>
<dbReference type="InterPro" id="IPR051926">
    <property type="entry name" value="Ala_Aminotransferase"/>
</dbReference>
<evidence type="ECO:0000256" key="2">
    <source>
        <dbReference type="ARBA" id="ARBA00007441"/>
    </source>
</evidence>
<protein>
    <recommendedName>
        <fullName evidence="6">alanine transaminase</fullName>
        <ecNumber evidence="6">2.6.1.2</ecNumber>
    </recommendedName>
</protein>
<keyword evidence="4 8" id="KW-0808">Transferase</keyword>
<dbReference type="RefSeq" id="WP_109572444.1">
    <property type="nucleotide sequence ID" value="NZ_UHJL01000001.1"/>
</dbReference>
<keyword evidence="3 8" id="KW-0032">Aminotransferase</keyword>
<dbReference type="InterPro" id="IPR015422">
    <property type="entry name" value="PyrdxlP-dep_Trfase_small"/>
</dbReference>
<dbReference type="SUPFAM" id="SSF53383">
    <property type="entry name" value="PLP-dependent transferases"/>
    <property type="match status" value="1"/>
</dbReference>
<organism evidence="8 9">
    <name type="scientific">Fibrobacter succinogenes</name>
    <name type="common">Bacteroides succinogenes</name>
    <dbReference type="NCBI Taxonomy" id="833"/>
    <lineage>
        <taxon>Bacteria</taxon>
        <taxon>Pseudomonadati</taxon>
        <taxon>Fibrobacterota</taxon>
        <taxon>Fibrobacteria</taxon>
        <taxon>Fibrobacterales</taxon>
        <taxon>Fibrobacteraceae</taxon>
        <taxon>Fibrobacter</taxon>
    </lineage>
</organism>
<dbReference type="PANTHER" id="PTHR43488">
    <property type="entry name" value="GLUTAMATE-PYRUVATE AMINOTRANSFERASE ALAA"/>
    <property type="match status" value="1"/>
</dbReference>
<dbReference type="CDD" id="cd00609">
    <property type="entry name" value="AAT_like"/>
    <property type="match status" value="1"/>
</dbReference>
<dbReference type="PANTHER" id="PTHR43488:SF2">
    <property type="entry name" value="GLUTAMATE-PYRUVATE AMINOTRANSFERASE ALAA"/>
    <property type="match status" value="1"/>
</dbReference>
<evidence type="ECO:0000259" key="7">
    <source>
        <dbReference type="Pfam" id="PF00155"/>
    </source>
</evidence>
<dbReference type="Gene3D" id="3.90.1150.10">
    <property type="entry name" value="Aspartate Aminotransferase, domain 1"/>
    <property type="match status" value="1"/>
</dbReference>